<dbReference type="EMBL" id="JACDUN010000001">
    <property type="protein sequence ID" value="MBA2858657.1"/>
    <property type="molecule type" value="Genomic_DNA"/>
</dbReference>
<evidence type="ECO:0000313" key="2">
    <source>
        <dbReference type="EMBL" id="MBA2858657.1"/>
    </source>
</evidence>
<protein>
    <submittedName>
        <fullName evidence="2">Uncharacterized protein with ParB-like and HNH nuclease domain</fullName>
    </submittedName>
</protein>
<dbReference type="AlphaFoldDB" id="A0A7J9P7D4"/>
<dbReference type="PANTHER" id="PTHR39639:SF1">
    <property type="entry name" value="DUF262 DOMAIN-CONTAINING PROTEIN"/>
    <property type="match status" value="1"/>
</dbReference>
<proteinExistence type="predicted"/>
<dbReference type="RefSeq" id="WP_181493529.1">
    <property type="nucleotide sequence ID" value="NZ_JACDUN010000001.1"/>
</dbReference>
<sequence>MDKMKVFTDSKDFSISTIYEKIKESEILLRPHYQREYVFDSVTASRLIESILLDIPIPVIYLNEEEDYSLAVIDGLQRLTTIFNFISDDLKLEGLEALEELNGKYYSEMGQKIINKFKNSTLRFIVIKKESNENLVYEIFSRLNRGSVKLKHQELRNCLYCGSYNDMLKELAQEPLVRKLFRRENKRYVFEEWILKYFAHKNIENYTQRYPTARLNYHMMQNRNLDAEKIYQLQKEFMTNLETIHEVLGDRAFCEYDHEVKSLSNPIRVGIYDSIAIGFSMFSRGELLAHKDEIKSKILEIKANDGEYRWCIKNDYKINVTRRKMIIYHAISNIVHKYNIDEGTSIKNNC</sequence>
<accession>A0A7J9P7D4</accession>
<feature type="domain" description="GmrSD restriction endonucleases N-terminal" evidence="1">
    <location>
        <begin position="16"/>
        <end position="160"/>
    </location>
</feature>
<name>A0A7J9P7D4_METMI</name>
<dbReference type="PANTHER" id="PTHR39639">
    <property type="entry name" value="CHROMOSOME 16, WHOLE GENOME SHOTGUN SEQUENCE"/>
    <property type="match status" value="1"/>
</dbReference>
<dbReference type="Proteomes" id="UP000558015">
    <property type="component" value="Unassembled WGS sequence"/>
</dbReference>
<dbReference type="Pfam" id="PF03235">
    <property type="entry name" value="GmrSD_N"/>
    <property type="match status" value="1"/>
</dbReference>
<comment type="caution">
    <text evidence="2">The sequence shown here is derived from an EMBL/GenBank/DDBJ whole genome shotgun (WGS) entry which is preliminary data.</text>
</comment>
<reference evidence="2 3" key="1">
    <citation type="submission" date="2020-07" db="EMBL/GenBank/DDBJ databases">
        <title>Genomic Encyclopedia of Type Strains, Phase IV (KMG-V): Genome sequencing to study the core and pangenomes of soil and plant-associated prokaryotes.</title>
        <authorList>
            <person name="Whitman W."/>
        </authorList>
    </citation>
    <scope>NUCLEOTIDE SEQUENCE [LARGE SCALE GENOMIC DNA]</scope>
    <source>
        <strain evidence="2 3">C12</strain>
    </source>
</reference>
<organism evidence="2 3">
    <name type="scientific">Methanococcus maripaludis</name>
    <name type="common">Methanococcus deltae</name>
    <dbReference type="NCBI Taxonomy" id="39152"/>
    <lineage>
        <taxon>Archaea</taxon>
        <taxon>Methanobacteriati</taxon>
        <taxon>Methanobacteriota</taxon>
        <taxon>Methanomada group</taxon>
        <taxon>Methanococci</taxon>
        <taxon>Methanococcales</taxon>
        <taxon>Methanococcaceae</taxon>
        <taxon>Methanococcus</taxon>
    </lineage>
</organism>
<gene>
    <name evidence="2" type="ORF">HNP93_001358</name>
</gene>
<evidence type="ECO:0000259" key="1">
    <source>
        <dbReference type="Pfam" id="PF03235"/>
    </source>
</evidence>
<dbReference type="InterPro" id="IPR004919">
    <property type="entry name" value="GmrSD_N"/>
</dbReference>
<evidence type="ECO:0000313" key="3">
    <source>
        <dbReference type="Proteomes" id="UP000558015"/>
    </source>
</evidence>